<evidence type="ECO:0000313" key="3">
    <source>
        <dbReference type="Proteomes" id="UP000314294"/>
    </source>
</evidence>
<dbReference type="Proteomes" id="UP000314294">
    <property type="component" value="Unassembled WGS sequence"/>
</dbReference>
<reference evidence="2 3" key="1">
    <citation type="submission" date="2019-03" db="EMBL/GenBank/DDBJ databases">
        <title>First draft genome of Liparis tanakae, snailfish: a comprehensive survey of snailfish specific genes.</title>
        <authorList>
            <person name="Kim W."/>
            <person name="Song I."/>
            <person name="Jeong J.-H."/>
            <person name="Kim D."/>
            <person name="Kim S."/>
            <person name="Ryu S."/>
            <person name="Song J.Y."/>
            <person name="Lee S.K."/>
        </authorList>
    </citation>
    <scope>NUCLEOTIDE SEQUENCE [LARGE SCALE GENOMIC DNA]</scope>
    <source>
        <tissue evidence="2">Muscle</tissue>
    </source>
</reference>
<keyword evidence="3" id="KW-1185">Reference proteome</keyword>
<protein>
    <submittedName>
        <fullName evidence="2">Uncharacterized protein</fullName>
    </submittedName>
</protein>
<evidence type="ECO:0000313" key="2">
    <source>
        <dbReference type="EMBL" id="TNN76740.1"/>
    </source>
</evidence>
<organism evidence="2 3">
    <name type="scientific">Liparis tanakae</name>
    <name type="common">Tanaka's snailfish</name>
    <dbReference type="NCBI Taxonomy" id="230148"/>
    <lineage>
        <taxon>Eukaryota</taxon>
        <taxon>Metazoa</taxon>
        <taxon>Chordata</taxon>
        <taxon>Craniata</taxon>
        <taxon>Vertebrata</taxon>
        <taxon>Euteleostomi</taxon>
        <taxon>Actinopterygii</taxon>
        <taxon>Neopterygii</taxon>
        <taxon>Teleostei</taxon>
        <taxon>Neoteleostei</taxon>
        <taxon>Acanthomorphata</taxon>
        <taxon>Eupercaria</taxon>
        <taxon>Perciformes</taxon>
        <taxon>Cottioidei</taxon>
        <taxon>Cottales</taxon>
        <taxon>Liparidae</taxon>
        <taxon>Liparis</taxon>
    </lineage>
</organism>
<comment type="caution">
    <text evidence="2">The sequence shown here is derived from an EMBL/GenBank/DDBJ whole genome shotgun (WGS) entry which is preliminary data.</text>
</comment>
<evidence type="ECO:0000256" key="1">
    <source>
        <dbReference type="SAM" id="MobiDB-lite"/>
    </source>
</evidence>
<sequence>MEDDVSGVGLKAALFSSPLHQSFPKRHVDDLHGAAPGLRTKRLVETPVYRSVHNGGLLESAVIKGAFPEDDGASPVGGVGLAPANRRARGARCRPQLIDESGGDDKPKKGPTCCCAVAKRRERRLTDSKPPGSSSTRVPPIEKP</sequence>
<name>A0A4Z2IFQ5_9TELE</name>
<feature type="region of interest" description="Disordered" evidence="1">
    <location>
        <begin position="69"/>
        <end position="144"/>
    </location>
</feature>
<dbReference type="AlphaFoldDB" id="A0A4Z2IFQ5"/>
<dbReference type="EMBL" id="SRLO01000090">
    <property type="protein sequence ID" value="TNN76740.1"/>
    <property type="molecule type" value="Genomic_DNA"/>
</dbReference>
<accession>A0A4Z2IFQ5</accession>
<gene>
    <name evidence="2" type="ORF">EYF80_012989</name>
</gene>
<proteinExistence type="predicted"/>